<dbReference type="EMBL" id="UGPG01000001">
    <property type="protein sequence ID" value="STY44681.1"/>
    <property type="molecule type" value="Genomic_DNA"/>
</dbReference>
<comment type="pathway">
    <text evidence="2">Amino-acid biosynthesis; L-serine biosynthesis; L-serine from 3-phospho-D-glycerate: step 1/3.</text>
</comment>
<dbReference type="PANTHER" id="PTHR42938:SF47">
    <property type="entry name" value="HYDROXYPYRUVATE REDUCTASE"/>
    <property type="match status" value="1"/>
</dbReference>
<protein>
    <recommendedName>
        <fullName evidence="6">D-3-phosphoglycerate dehydrogenase</fullName>
        <ecNumber evidence="4">1.1.1.399</ecNumber>
        <ecNumber evidence="5">1.1.1.95</ecNumber>
    </recommendedName>
    <alternativeName>
        <fullName evidence="9">2-oxoglutarate reductase</fullName>
    </alternativeName>
</protein>
<comment type="catalytic activity">
    <reaction evidence="11">
        <text>(2R)-3-phosphoglycerate + NAD(+) = 3-phosphooxypyruvate + NADH + H(+)</text>
        <dbReference type="Rhea" id="RHEA:12641"/>
        <dbReference type="ChEBI" id="CHEBI:15378"/>
        <dbReference type="ChEBI" id="CHEBI:18110"/>
        <dbReference type="ChEBI" id="CHEBI:57540"/>
        <dbReference type="ChEBI" id="CHEBI:57945"/>
        <dbReference type="ChEBI" id="CHEBI:58272"/>
        <dbReference type="EC" id="1.1.1.95"/>
    </reaction>
</comment>
<dbReference type="PROSITE" id="PS00065">
    <property type="entry name" value="D_2_HYDROXYACID_DH_1"/>
    <property type="match status" value="1"/>
</dbReference>
<dbReference type="PROSITE" id="PS51671">
    <property type="entry name" value="ACT"/>
    <property type="match status" value="1"/>
</dbReference>
<gene>
    <name evidence="14" type="primary">serA</name>
    <name evidence="14" type="ORF">NCTC10815_02034</name>
</gene>
<dbReference type="InterPro" id="IPR036291">
    <property type="entry name" value="NAD(P)-bd_dom_sf"/>
</dbReference>
<evidence type="ECO:0000256" key="6">
    <source>
        <dbReference type="ARBA" id="ARBA00021582"/>
    </source>
</evidence>
<dbReference type="PANTHER" id="PTHR42938">
    <property type="entry name" value="FORMATE DEHYDROGENASE 1"/>
    <property type="match status" value="1"/>
</dbReference>
<dbReference type="UniPathway" id="UPA00135">
    <property type="reaction ID" value="UER00196"/>
</dbReference>
<accession>A0A378MEF2</accession>
<dbReference type="Pfam" id="PF02826">
    <property type="entry name" value="2-Hacid_dh_C"/>
    <property type="match status" value="1"/>
</dbReference>
<evidence type="ECO:0000256" key="2">
    <source>
        <dbReference type="ARBA" id="ARBA00005216"/>
    </source>
</evidence>
<dbReference type="SUPFAM" id="SSF51735">
    <property type="entry name" value="NAD(P)-binding Rossmann-fold domains"/>
    <property type="match status" value="1"/>
</dbReference>
<evidence type="ECO:0000313" key="14">
    <source>
        <dbReference type="EMBL" id="STY44681.1"/>
    </source>
</evidence>
<evidence type="ECO:0000256" key="8">
    <source>
        <dbReference type="ARBA" id="ARBA00023027"/>
    </source>
</evidence>
<evidence type="ECO:0000256" key="4">
    <source>
        <dbReference type="ARBA" id="ARBA00013001"/>
    </source>
</evidence>
<dbReference type="Gene3D" id="3.40.50.720">
    <property type="entry name" value="NAD(P)-binding Rossmann-like Domain"/>
    <property type="match status" value="2"/>
</dbReference>
<dbReference type="Pfam" id="PF00389">
    <property type="entry name" value="2-Hacid_dh"/>
    <property type="match status" value="1"/>
</dbReference>
<dbReference type="GO" id="GO:0051287">
    <property type="term" value="F:NAD binding"/>
    <property type="evidence" value="ECO:0007669"/>
    <property type="project" value="InterPro"/>
</dbReference>
<dbReference type="SUPFAM" id="SSF52283">
    <property type="entry name" value="Formate/glycerate dehydrogenase catalytic domain-like"/>
    <property type="match status" value="1"/>
</dbReference>
<dbReference type="InterPro" id="IPR045865">
    <property type="entry name" value="ACT-like_dom_sf"/>
</dbReference>
<keyword evidence="7 12" id="KW-0560">Oxidoreductase</keyword>
<dbReference type="Proteomes" id="UP000254879">
    <property type="component" value="Unassembled WGS sequence"/>
</dbReference>
<evidence type="ECO:0000256" key="9">
    <source>
        <dbReference type="ARBA" id="ARBA00030455"/>
    </source>
</evidence>
<comment type="similarity">
    <text evidence="3 12">Belongs to the D-isomer specific 2-hydroxyacid dehydrogenase family.</text>
</comment>
<dbReference type="FunFam" id="3.30.70.260:FF:000056">
    <property type="entry name" value="D-3-phosphoglycerate dehydrogenase"/>
    <property type="match status" value="1"/>
</dbReference>
<dbReference type="EC" id="1.1.1.95" evidence="5"/>
<organism evidence="14 15">
    <name type="scientific">Listeria grayi</name>
    <name type="common">Listeria murrayi</name>
    <dbReference type="NCBI Taxonomy" id="1641"/>
    <lineage>
        <taxon>Bacteria</taxon>
        <taxon>Bacillati</taxon>
        <taxon>Bacillota</taxon>
        <taxon>Bacilli</taxon>
        <taxon>Bacillales</taxon>
        <taxon>Listeriaceae</taxon>
        <taxon>Listeria</taxon>
    </lineage>
</organism>
<evidence type="ECO:0000256" key="3">
    <source>
        <dbReference type="ARBA" id="ARBA00005854"/>
    </source>
</evidence>
<dbReference type="Gene3D" id="3.30.70.260">
    <property type="match status" value="1"/>
</dbReference>
<dbReference type="FunFam" id="3.40.50.720:FF:000584">
    <property type="entry name" value="D-3-phosphoglycerate dehydrogenase"/>
    <property type="match status" value="1"/>
</dbReference>
<reference evidence="14 15" key="1">
    <citation type="submission" date="2018-06" db="EMBL/GenBank/DDBJ databases">
        <authorList>
            <consortium name="Pathogen Informatics"/>
            <person name="Doyle S."/>
        </authorList>
    </citation>
    <scope>NUCLEOTIDE SEQUENCE [LARGE SCALE GENOMIC DNA]</scope>
    <source>
        <strain evidence="15">NCTC 10815</strain>
    </source>
</reference>
<dbReference type="InterPro" id="IPR002912">
    <property type="entry name" value="ACT_dom"/>
</dbReference>
<dbReference type="InterPro" id="IPR029752">
    <property type="entry name" value="D-isomer_DH_CS1"/>
</dbReference>
<name>A0A378MEF2_LISGR</name>
<dbReference type="SUPFAM" id="SSF55021">
    <property type="entry name" value="ACT-like"/>
    <property type="match status" value="1"/>
</dbReference>
<evidence type="ECO:0000256" key="12">
    <source>
        <dbReference type="RuleBase" id="RU003719"/>
    </source>
</evidence>
<comment type="catalytic activity">
    <reaction evidence="10">
        <text>(R)-2-hydroxyglutarate + NAD(+) = 2-oxoglutarate + NADH + H(+)</text>
        <dbReference type="Rhea" id="RHEA:49612"/>
        <dbReference type="ChEBI" id="CHEBI:15378"/>
        <dbReference type="ChEBI" id="CHEBI:15801"/>
        <dbReference type="ChEBI" id="CHEBI:16810"/>
        <dbReference type="ChEBI" id="CHEBI:57540"/>
        <dbReference type="ChEBI" id="CHEBI:57945"/>
        <dbReference type="EC" id="1.1.1.399"/>
    </reaction>
</comment>
<dbReference type="InterPro" id="IPR006139">
    <property type="entry name" value="D-isomer_2_OHA_DH_cat_dom"/>
</dbReference>
<evidence type="ECO:0000256" key="10">
    <source>
        <dbReference type="ARBA" id="ARBA00048126"/>
    </source>
</evidence>
<evidence type="ECO:0000256" key="1">
    <source>
        <dbReference type="ARBA" id="ARBA00003800"/>
    </source>
</evidence>
<dbReference type="RefSeq" id="WP_003756814.1">
    <property type="nucleotide sequence ID" value="NZ_CABKNG010000001.1"/>
</dbReference>
<evidence type="ECO:0000256" key="7">
    <source>
        <dbReference type="ARBA" id="ARBA00023002"/>
    </source>
</evidence>
<proteinExistence type="inferred from homology"/>
<sequence>MFNIQTFNNIAKEGLQVFDIEKYLIDGNQPPDGYLLRSQNLHEITIPESIKAIARAGAGVNNIPTTDCAERGVVVFNTPGANANAVKELVLAGLFLSARPIIEGNQWINQLESEDIEKKVEAGKKAFAGTELAGKKLGIIGLGAIGALVANDALHLGMDVVGYDPFVSVDTAWRISKEVTRAITLEEVLATCDYITVHVPLMENTKEMFNEETLQLLKSNAVLLNFSRGELVDKKAVKALLDEGSFRLYMTDFATPELIKHPNVRVFPHLGASTEEAEINCAKMAAKELKQYLETGNIQNAVNYPNVDMPYKGLPRISICHKNIPNMVGQITTELAKNTFNIIDMRNSSKGDYAYTLIDLDEANTKADLRDIKRELSAIQGVLRVRILEPVKTYV</sequence>
<keyword evidence="8" id="KW-0520">NAD</keyword>
<evidence type="ECO:0000313" key="15">
    <source>
        <dbReference type="Proteomes" id="UP000254879"/>
    </source>
</evidence>
<evidence type="ECO:0000256" key="5">
    <source>
        <dbReference type="ARBA" id="ARBA00013143"/>
    </source>
</evidence>
<comment type="function">
    <text evidence="1">Catalyzes the reversible oxidation of 3-phospho-D-glycerate to 3-phosphonooxypyruvate, the first step of the phosphorylated L-serine biosynthesis pathway. Also catalyzes the reversible oxidation of 2-hydroxyglutarate to 2-oxoglutarate.</text>
</comment>
<dbReference type="InterPro" id="IPR006140">
    <property type="entry name" value="D-isomer_DH_NAD-bd"/>
</dbReference>
<dbReference type="InterPro" id="IPR029753">
    <property type="entry name" value="D-isomer_DH_CS"/>
</dbReference>
<feature type="domain" description="ACT" evidence="13">
    <location>
        <begin position="316"/>
        <end position="390"/>
    </location>
</feature>
<dbReference type="CDD" id="cd04901">
    <property type="entry name" value="ACT_3PGDH"/>
    <property type="match status" value="1"/>
</dbReference>
<evidence type="ECO:0000256" key="11">
    <source>
        <dbReference type="ARBA" id="ARBA00048731"/>
    </source>
</evidence>
<dbReference type="AlphaFoldDB" id="A0A378MEF2"/>
<dbReference type="CDD" id="cd12174">
    <property type="entry name" value="PGDH_like_3"/>
    <property type="match status" value="1"/>
</dbReference>
<dbReference type="EC" id="1.1.1.399" evidence="4"/>
<evidence type="ECO:0000259" key="13">
    <source>
        <dbReference type="PROSITE" id="PS51671"/>
    </source>
</evidence>
<dbReference type="GO" id="GO:0004617">
    <property type="term" value="F:phosphoglycerate dehydrogenase activity"/>
    <property type="evidence" value="ECO:0007669"/>
    <property type="project" value="UniProtKB-EC"/>
</dbReference>
<dbReference type="PROSITE" id="PS00671">
    <property type="entry name" value="D_2_HYDROXYACID_DH_3"/>
    <property type="match status" value="1"/>
</dbReference>